<evidence type="ECO:0000313" key="5">
    <source>
        <dbReference type="Proteomes" id="UP001154282"/>
    </source>
</evidence>
<dbReference type="Gene3D" id="2.60.110.10">
    <property type="entry name" value="Thaumatin"/>
    <property type="match status" value="1"/>
</dbReference>
<proteinExistence type="inferred from homology"/>
<dbReference type="InterPro" id="IPR037176">
    <property type="entry name" value="Osmotin/thaumatin-like_sf"/>
</dbReference>
<gene>
    <name evidence="4" type="ORF">LITE_LOCUS16261</name>
</gene>
<feature type="signal peptide" evidence="3">
    <location>
        <begin position="1"/>
        <end position="25"/>
    </location>
</feature>
<keyword evidence="3" id="KW-0732">Signal</keyword>
<dbReference type="Proteomes" id="UP001154282">
    <property type="component" value="Unassembled WGS sequence"/>
</dbReference>
<feature type="chain" id="PRO_5043426575" description="Thaumatin-like protein" evidence="3">
    <location>
        <begin position="26"/>
        <end position="167"/>
    </location>
</feature>
<keyword evidence="5" id="KW-1185">Reference proteome</keyword>
<evidence type="ECO:0000256" key="3">
    <source>
        <dbReference type="SAM" id="SignalP"/>
    </source>
</evidence>
<reference evidence="4" key="1">
    <citation type="submission" date="2022-08" db="EMBL/GenBank/DDBJ databases">
        <authorList>
            <person name="Gutierrez-Valencia J."/>
        </authorList>
    </citation>
    <scope>NUCLEOTIDE SEQUENCE</scope>
</reference>
<organism evidence="4 5">
    <name type="scientific">Linum tenue</name>
    <dbReference type="NCBI Taxonomy" id="586396"/>
    <lineage>
        <taxon>Eukaryota</taxon>
        <taxon>Viridiplantae</taxon>
        <taxon>Streptophyta</taxon>
        <taxon>Embryophyta</taxon>
        <taxon>Tracheophyta</taxon>
        <taxon>Spermatophyta</taxon>
        <taxon>Magnoliopsida</taxon>
        <taxon>eudicotyledons</taxon>
        <taxon>Gunneridae</taxon>
        <taxon>Pentapetalae</taxon>
        <taxon>rosids</taxon>
        <taxon>fabids</taxon>
        <taxon>Malpighiales</taxon>
        <taxon>Linaceae</taxon>
        <taxon>Linum</taxon>
    </lineage>
</organism>
<evidence type="ECO:0008006" key="6">
    <source>
        <dbReference type="Google" id="ProtNLM"/>
    </source>
</evidence>
<dbReference type="PROSITE" id="PS51367">
    <property type="entry name" value="THAUMATIN_2"/>
    <property type="match status" value="1"/>
</dbReference>
<protein>
    <recommendedName>
        <fullName evidence="6">Thaumatin-like protein</fullName>
    </recommendedName>
</protein>
<comment type="caution">
    <text evidence="4">The sequence shown here is derived from an EMBL/GenBank/DDBJ whole genome shotgun (WGS) entry which is preliminary data.</text>
</comment>
<dbReference type="SUPFAM" id="SSF49870">
    <property type="entry name" value="Osmotin, thaumatin-like protein"/>
    <property type="match status" value="1"/>
</dbReference>
<name>A0AAV0JWL3_9ROSI</name>
<feature type="region of interest" description="Disordered" evidence="2">
    <location>
        <begin position="64"/>
        <end position="112"/>
    </location>
</feature>
<evidence type="ECO:0000256" key="2">
    <source>
        <dbReference type="SAM" id="MobiDB-lite"/>
    </source>
</evidence>
<dbReference type="PRINTS" id="PR00347">
    <property type="entry name" value="THAUMATIN"/>
</dbReference>
<evidence type="ECO:0000313" key="4">
    <source>
        <dbReference type="EMBL" id="CAI0414372.1"/>
    </source>
</evidence>
<sequence length="167" mass="18333">MAAASLIKPISLLLLALALVRHADAAKFDITNKCPYTVWAASVPVGGGRQLNSGETWTIDAPTGHLRSPHMGPDRLPVRRGRTWHVPDGRLRRGPRLQGLRRGPQHAGGVRAEAVPGPRLHRRVGHRRVQRADGVQLGVRELRARDKVRRREHCGAVPQRAEGGGRL</sequence>
<dbReference type="InterPro" id="IPR001938">
    <property type="entry name" value="Thaumatin"/>
</dbReference>
<evidence type="ECO:0000256" key="1">
    <source>
        <dbReference type="ARBA" id="ARBA00010607"/>
    </source>
</evidence>
<accession>A0AAV0JWL3</accession>
<comment type="similarity">
    <text evidence="1">Belongs to the thaumatin family.</text>
</comment>
<dbReference type="EMBL" id="CAMGYJ010000005">
    <property type="protein sequence ID" value="CAI0414372.1"/>
    <property type="molecule type" value="Genomic_DNA"/>
</dbReference>
<dbReference type="AlphaFoldDB" id="A0AAV0JWL3"/>